<dbReference type="Gene3D" id="2.140.10.10">
    <property type="entry name" value="Quinoprotein alcohol dehydrogenase-like superfamily"/>
    <property type="match status" value="1"/>
</dbReference>
<dbReference type="GO" id="GO:0016491">
    <property type="term" value="F:oxidoreductase activity"/>
    <property type="evidence" value="ECO:0007669"/>
    <property type="project" value="UniProtKB-KW"/>
</dbReference>
<evidence type="ECO:0000256" key="1">
    <source>
        <dbReference type="ARBA" id="ARBA00001931"/>
    </source>
</evidence>
<protein>
    <submittedName>
        <fullName evidence="6">Quino protein alcohol dehydrogenase-like protein</fullName>
    </submittedName>
</protein>
<dbReference type="Gene3D" id="2.130.10.10">
    <property type="entry name" value="YVTN repeat-like/Quinoprotein amine dehydrogenase"/>
    <property type="match status" value="1"/>
</dbReference>
<evidence type="ECO:0000256" key="3">
    <source>
        <dbReference type="ARBA" id="ARBA00023002"/>
    </source>
</evidence>
<evidence type="ECO:0000313" key="6">
    <source>
        <dbReference type="EMBL" id="KAF2098353.1"/>
    </source>
</evidence>
<evidence type="ECO:0000259" key="5">
    <source>
        <dbReference type="Pfam" id="PF13360"/>
    </source>
</evidence>
<dbReference type="InterPro" id="IPR018391">
    <property type="entry name" value="PQQ_b-propeller_rpt"/>
</dbReference>
<keyword evidence="3" id="KW-0560">Oxidoreductase</keyword>
<organism evidence="6 7">
    <name type="scientific">Rhizodiscina lignyota</name>
    <dbReference type="NCBI Taxonomy" id="1504668"/>
    <lineage>
        <taxon>Eukaryota</taxon>
        <taxon>Fungi</taxon>
        <taxon>Dikarya</taxon>
        <taxon>Ascomycota</taxon>
        <taxon>Pezizomycotina</taxon>
        <taxon>Dothideomycetes</taxon>
        <taxon>Pleosporomycetidae</taxon>
        <taxon>Aulographales</taxon>
        <taxon>Rhizodiscinaceae</taxon>
        <taxon>Rhizodiscina</taxon>
    </lineage>
</organism>
<feature type="domain" description="Pyrrolo-quinoline quinone repeat" evidence="5">
    <location>
        <begin position="318"/>
        <end position="499"/>
    </location>
</feature>
<name>A0A9P4M5Q3_9PEZI</name>
<dbReference type="Proteomes" id="UP000799772">
    <property type="component" value="Unassembled WGS sequence"/>
</dbReference>
<dbReference type="OrthoDB" id="416253at2759"/>
<sequence length="572" mass="61561">MMQFSSLTLLALLAFFSVWCFVPASCHVNKTTSRTSYPASSEWTGWGGNIFNNRWNSHNDEVSASDIGSLSIKCQLTYHFGVSATPVIDGNTAYYPTWNGSLVALDYTTCSVRWQINVTQVIVDFAPPTEVNSIVPPVSRTSPQIDGDTIYFGTLLNCLIVAVDVRNGHALAVKQINSHPVAIVTMSPTFYDGKLLVGSSSSEESIADMVPDYKCCSFVGNMVALNFDSSSKRFKTVWNISMIPEDQVKAGWSGSAIWGSQPAIDSKRCQVYVATGNTYSVPKVIQDCQSATQNLTAVREGLVPEPCLPADVWQEAVLAIDIDTGFVNWVRQLSPLDSWTVACGITGLLPQNHDVCPEEPGPDADFGMAPVFVPGSKNTPQEQDTLIVGQKNGNLYAMSAEAGTLFWTTVTSPDGNEGGLSWGVAVDDSQVYFTALNSFRTPFALRPSNQSTRGSALGAVSLKDGTIIWEVAPPGGNSSITAYANNPPTVVGDLVLTGRTGFENSTEGYENSTGALLAFDKASGKLVHLVELETNFHSGVAVQGEYIMWGTGYRQYTTYSGNGSFYVGKVGK</sequence>
<dbReference type="InterPro" id="IPR002372">
    <property type="entry name" value="PQQ_rpt_dom"/>
</dbReference>
<comment type="cofactor">
    <cofactor evidence="1">
        <name>pyrroloquinoline quinone</name>
        <dbReference type="ChEBI" id="CHEBI:58442"/>
    </cofactor>
</comment>
<feature type="chain" id="PRO_5040146932" evidence="4">
    <location>
        <begin position="27"/>
        <end position="572"/>
    </location>
</feature>
<evidence type="ECO:0000256" key="4">
    <source>
        <dbReference type="SAM" id="SignalP"/>
    </source>
</evidence>
<comment type="similarity">
    <text evidence="2">Belongs to the bacterial PQQ dehydrogenase family.</text>
</comment>
<dbReference type="PANTHER" id="PTHR32303:SF10">
    <property type="entry name" value="OUTER MEMBRANE PROTEIN ASSEMBLY FACTOR BAMB"/>
    <property type="match status" value="1"/>
</dbReference>
<dbReference type="AlphaFoldDB" id="A0A9P4M5Q3"/>
<dbReference type="InterPro" id="IPR011047">
    <property type="entry name" value="Quinoprotein_ADH-like_sf"/>
</dbReference>
<comment type="caution">
    <text evidence="6">The sequence shown here is derived from an EMBL/GenBank/DDBJ whole genome shotgun (WGS) entry which is preliminary data.</text>
</comment>
<evidence type="ECO:0000313" key="7">
    <source>
        <dbReference type="Proteomes" id="UP000799772"/>
    </source>
</evidence>
<gene>
    <name evidence="6" type="ORF">NA57DRAFT_57511</name>
</gene>
<feature type="domain" description="Pyrrolo-quinoline quinone repeat" evidence="5">
    <location>
        <begin position="81"/>
        <end position="200"/>
    </location>
</feature>
<dbReference type="SMART" id="SM00564">
    <property type="entry name" value="PQQ"/>
    <property type="match status" value="6"/>
</dbReference>
<reference evidence="6" key="1">
    <citation type="journal article" date="2020" name="Stud. Mycol.">
        <title>101 Dothideomycetes genomes: a test case for predicting lifestyles and emergence of pathogens.</title>
        <authorList>
            <person name="Haridas S."/>
            <person name="Albert R."/>
            <person name="Binder M."/>
            <person name="Bloem J."/>
            <person name="Labutti K."/>
            <person name="Salamov A."/>
            <person name="Andreopoulos B."/>
            <person name="Baker S."/>
            <person name="Barry K."/>
            <person name="Bills G."/>
            <person name="Bluhm B."/>
            <person name="Cannon C."/>
            <person name="Castanera R."/>
            <person name="Culley D."/>
            <person name="Daum C."/>
            <person name="Ezra D."/>
            <person name="Gonzalez J."/>
            <person name="Henrissat B."/>
            <person name="Kuo A."/>
            <person name="Liang C."/>
            <person name="Lipzen A."/>
            <person name="Lutzoni F."/>
            <person name="Magnuson J."/>
            <person name="Mondo S."/>
            <person name="Nolan M."/>
            <person name="Ohm R."/>
            <person name="Pangilinan J."/>
            <person name="Park H.-J."/>
            <person name="Ramirez L."/>
            <person name="Alfaro M."/>
            <person name="Sun H."/>
            <person name="Tritt A."/>
            <person name="Yoshinaga Y."/>
            <person name="Zwiers L.-H."/>
            <person name="Turgeon B."/>
            <person name="Goodwin S."/>
            <person name="Spatafora J."/>
            <person name="Crous P."/>
            <person name="Grigoriev I."/>
        </authorList>
    </citation>
    <scope>NUCLEOTIDE SEQUENCE</scope>
    <source>
        <strain evidence="6">CBS 133067</strain>
    </source>
</reference>
<dbReference type="EMBL" id="ML978127">
    <property type="protein sequence ID" value="KAF2098353.1"/>
    <property type="molecule type" value="Genomic_DNA"/>
</dbReference>
<evidence type="ECO:0000256" key="2">
    <source>
        <dbReference type="ARBA" id="ARBA00008156"/>
    </source>
</evidence>
<keyword evidence="7" id="KW-1185">Reference proteome</keyword>
<dbReference type="PANTHER" id="PTHR32303">
    <property type="entry name" value="QUINOPROTEIN ALCOHOL DEHYDROGENASE (CYTOCHROME C)"/>
    <property type="match status" value="1"/>
</dbReference>
<keyword evidence="4" id="KW-0732">Signal</keyword>
<proteinExistence type="inferred from homology"/>
<feature type="signal peptide" evidence="4">
    <location>
        <begin position="1"/>
        <end position="26"/>
    </location>
</feature>
<dbReference type="SUPFAM" id="SSF50998">
    <property type="entry name" value="Quinoprotein alcohol dehydrogenase-like"/>
    <property type="match status" value="2"/>
</dbReference>
<dbReference type="Pfam" id="PF13360">
    <property type="entry name" value="PQQ_2"/>
    <property type="match status" value="2"/>
</dbReference>
<dbReference type="InterPro" id="IPR015943">
    <property type="entry name" value="WD40/YVTN_repeat-like_dom_sf"/>
</dbReference>
<accession>A0A9P4M5Q3</accession>